<dbReference type="EMBL" id="JAKOGG010000009">
    <property type="protein sequence ID" value="MCS4557411.1"/>
    <property type="molecule type" value="Genomic_DNA"/>
</dbReference>
<name>A0ABT2FM51_9GAMM</name>
<dbReference type="Proteomes" id="UP001201549">
    <property type="component" value="Unassembled WGS sequence"/>
</dbReference>
<evidence type="ECO:0000313" key="2">
    <source>
        <dbReference type="Proteomes" id="UP001201549"/>
    </source>
</evidence>
<gene>
    <name evidence="1" type="ORF">L9G74_13245</name>
</gene>
<keyword evidence="2" id="KW-1185">Reference proteome</keyword>
<dbReference type="InterPro" id="IPR054454">
    <property type="entry name" value="NGO_1070-like"/>
</dbReference>
<proteinExistence type="predicted"/>
<reference evidence="1 2" key="1">
    <citation type="submission" date="2022-02" db="EMBL/GenBank/DDBJ databases">
        <authorList>
            <person name="Zhuang L."/>
        </authorList>
    </citation>
    <scope>NUCLEOTIDE SEQUENCE [LARGE SCALE GENOMIC DNA]</scope>
    <source>
        <strain evidence="1 2">C32</strain>
    </source>
</reference>
<organism evidence="1 2">
    <name type="scientific">Shewanella electrica</name>
    <dbReference type="NCBI Taxonomy" id="515560"/>
    <lineage>
        <taxon>Bacteria</taxon>
        <taxon>Pseudomonadati</taxon>
        <taxon>Pseudomonadota</taxon>
        <taxon>Gammaproteobacteria</taxon>
        <taxon>Alteromonadales</taxon>
        <taxon>Shewanellaceae</taxon>
        <taxon>Shewanella</taxon>
    </lineage>
</organism>
<sequence length="116" mass="13389">MSQNIEIIDLGFSVADAEEIKFKFDGADLVLEFNDWQENHITIKCENTLGFKFQNAEYELSESELFDSCHIVQDSEWVKEHLKQGEAWEGENWLHYKLNFNAAGVVEVLCSKLAKT</sequence>
<evidence type="ECO:0000313" key="1">
    <source>
        <dbReference type="EMBL" id="MCS4557411.1"/>
    </source>
</evidence>
<dbReference type="RefSeq" id="WP_238896889.1">
    <property type="nucleotide sequence ID" value="NZ_JAKOGG010000009.1"/>
</dbReference>
<dbReference type="Pfam" id="PF22300">
    <property type="entry name" value="NGO_1070-like"/>
    <property type="match status" value="1"/>
</dbReference>
<accession>A0ABT2FM51</accession>
<protein>
    <submittedName>
        <fullName evidence="1">Uncharacterized protein</fullName>
    </submittedName>
</protein>
<comment type="caution">
    <text evidence="1">The sequence shown here is derived from an EMBL/GenBank/DDBJ whole genome shotgun (WGS) entry which is preliminary data.</text>
</comment>
<reference evidence="2" key="2">
    <citation type="submission" date="2023-07" db="EMBL/GenBank/DDBJ databases">
        <title>Shewanella mangrovi sp. nov., an acetaldehyde- degrading bacterium isolated from mangrove sediment.</title>
        <authorList>
            <person name="Liu Y."/>
        </authorList>
    </citation>
    <scope>NUCLEOTIDE SEQUENCE [LARGE SCALE GENOMIC DNA]</scope>
    <source>
        <strain evidence="2">C32</strain>
    </source>
</reference>